<organism evidence="1 2">
    <name type="scientific">Pristionchus fissidentatus</name>
    <dbReference type="NCBI Taxonomy" id="1538716"/>
    <lineage>
        <taxon>Eukaryota</taxon>
        <taxon>Metazoa</taxon>
        <taxon>Ecdysozoa</taxon>
        <taxon>Nematoda</taxon>
        <taxon>Chromadorea</taxon>
        <taxon>Rhabditida</taxon>
        <taxon>Rhabditina</taxon>
        <taxon>Diplogasteromorpha</taxon>
        <taxon>Diplogasteroidea</taxon>
        <taxon>Neodiplogasteridae</taxon>
        <taxon>Pristionchus</taxon>
    </lineage>
</organism>
<evidence type="ECO:0000313" key="2">
    <source>
        <dbReference type="Proteomes" id="UP001432322"/>
    </source>
</evidence>
<dbReference type="Proteomes" id="UP001432322">
    <property type="component" value="Unassembled WGS sequence"/>
</dbReference>
<protein>
    <submittedName>
        <fullName evidence="1">Uncharacterized protein</fullName>
    </submittedName>
</protein>
<accession>A0AAV5UWG7</accession>
<dbReference type="EMBL" id="BTSY01000001">
    <property type="protein sequence ID" value="GMT09915.1"/>
    <property type="molecule type" value="Genomic_DNA"/>
</dbReference>
<comment type="caution">
    <text evidence="1">The sequence shown here is derived from an EMBL/GenBank/DDBJ whole genome shotgun (WGS) entry which is preliminary data.</text>
</comment>
<dbReference type="AlphaFoldDB" id="A0AAV5UWG7"/>
<name>A0AAV5UWG7_9BILA</name>
<keyword evidence="2" id="KW-1185">Reference proteome</keyword>
<reference evidence="1" key="1">
    <citation type="submission" date="2023-10" db="EMBL/GenBank/DDBJ databases">
        <title>Genome assembly of Pristionchus species.</title>
        <authorList>
            <person name="Yoshida K."/>
            <person name="Sommer R.J."/>
        </authorList>
    </citation>
    <scope>NUCLEOTIDE SEQUENCE</scope>
    <source>
        <strain evidence="1">RS5133</strain>
    </source>
</reference>
<proteinExistence type="predicted"/>
<sequence length="115" mass="13332">YIARFPRINLKKGRYIDSPMRLYEVKGEVDCFNVPNSFLVHSMRYGTQMLKAIKHCDGDANDLYTLQLECALLLSAEQVHPDMKRHILTMNDRGTTKDFSYLVVNRVGPSLDFLY</sequence>
<feature type="non-terminal residue" evidence="1">
    <location>
        <position position="1"/>
    </location>
</feature>
<evidence type="ECO:0000313" key="1">
    <source>
        <dbReference type="EMBL" id="GMT09915.1"/>
    </source>
</evidence>
<gene>
    <name evidence="1" type="ORF">PFISCL1PPCAC_1212</name>
</gene>
<feature type="non-terminal residue" evidence="1">
    <location>
        <position position="115"/>
    </location>
</feature>